<dbReference type="AlphaFoldDB" id="A0A6G0X9C9"/>
<proteinExistence type="predicted"/>
<evidence type="ECO:0000259" key="1">
    <source>
        <dbReference type="Pfam" id="PF10354"/>
    </source>
</evidence>
<dbReference type="VEuPathDB" id="FungiDB:AeMF1_018279"/>
<dbReference type="PANTHER" id="PTHR11538:SF26">
    <property type="entry name" value="FERREDOXIN-FOLD ANTICODON-BINDING DOMAIN-CONTAINING PROTEIN 1"/>
    <property type="match status" value="1"/>
</dbReference>
<dbReference type="GO" id="GO:0005737">
    <property type="term" value="C:cytoplasm"/>
    <property type="evidence" value="ECO:0007669"/>
    <property type="project" value="TreeGrafter"/>
</dbReference>
<accession>A0A6G0X9C9</accession>
<reference evidence="2 3" key="1">
    <citation type="submission" date="2019-07" db="EMBL/GenBank/DDBJ databases">
        <title>Genomics analysis of Aphanomyces spp. identifies a new class of oomycete effector associated with host adaptation.</title>
        <authorList>
            <person name="Gaulin E."/>
        </authorList>
    </citation>
    <scope>NUCLEOTIDE SEQUENCE [LARGE SCALE GENOMIC DNA]</scope>
    <source>
        <strain evidence="2 3">ATCC 201684</strain>
    </source>
</reference>
<name>A0A6G0X9C9_9STRA</name>
<dbReference type="EMBL" id="VJMJ01000088">
    <property type="protein sequence ID" value="KAF0736606.1"/>
    <property type="molecule type" value="Genomic_DNA"/>
</dbReference>
<dbReference type="Proteomes" id="UP000481153">
    <property type="component" value="Unassembled WGS sequence"/>
</dbReference>
<feature type="domain" description="25S rRNA (uridine-N(3))-methyltransferase BMT5-like" evidence="1">
    <location>
        <begin position="2"/>
        <end position="130"/>
    </location>
</feature>
<dbReference type="GO" id="GO:0070042">
    <property type="term" value="F:rRNA (uridine-N3-)-methyltransferase activity"/>
    <property type="evidence" value="ECO:0007669"/>
    <property type="project" value="InterPro"/>
</dbReference>
<gene>
    <name evidence="2" type="ORF">Ae201684_007056</name>
</gene>
<evidence type="ECO:0000313" key="3">
    <source>
        <dbReference type="Proteomes" id="UP000481153"/>
    </source>
</evidence>
<dbReference type="Pfam" id="PF10354">
    <property type="entry name" value="BMT5-like"/>
    <property type="match status" value="1"/>
</dbReference>
<dbReference type="GO" id="GO:0070475">
    <property type="term" value="P:rRNA base methylation"/>
    <property type="evidence" value="ECO:0007669"/>
    <property type="project" value="InterPro"/>
</dbReference>
<dbReference type="Gene3D" id="3.30.70.380">
    <property type="entry name" value="Ferrodoxin-fold anticodon-binding domain"/>
    <property type="match status" value="1"/>
</dbReference>
<evidence type="ECO:0000313" key="2">
    <source>
        <dbReference type="EMBL" id="KAF0736606.1"/>
    </source>
</evidence>
<keyword evidence="3" id="KW-1185">Reference proteome</keyword>
<dbReference type="PANTHER" id="PTHR11538">
    <property type="entry name" value="PHENYLALANYL-TRNA SYNTHETASE"/>
    <property type="match status" value="1"/>
</dbReference>
<dbReference type="InterPro" id="IPR036690">
    <property type="entry name" value="Fdx_antiC-bd_sf"/>
</dbReference>
<dbReference type="InterPro" id="IPR019446">
    <property type="entry name" value="BMT5-like"/>
</dbReference>
<protein>
    <recommendedName>
        <fullName evidence="1">25S rRNA (uridine-N(3))-methyltransferase BMT5-like domain-containing protein</fullName>
    </recommendedName>
</protein>
<organism evidence="2 3">
    <name type="scientific">Aphanomyces euteiches</name>
    <dbReference type="NCBI Taxonomy" id="100861"/>
    <lineage>
        <taxon>Eukaryota</taxon>
        <taxon>Sar</taxon>
        <taxon>Stramenopiles</taxon>
        <taxon>Oomycota</taxon>
        <taxon>Saprolegniomycetes</taxon>
        <taxon>Saprolegniales</taxon>
        <taxon>Verrucalvaceae</taxon>
        <taxon>Aphanomyces</taxon>
    </lineage>
</organism>
<sequence>MYPGASASIEHLESNGVQVRHDINATTLAAYARVFEIDAFDRIVFNFPHFAEGGNVRNKISKHRELLAKFFESSRSVLAHDGQVWLSLCAGQGGTPADTITRSYGDTWQVIECAAAGQLLLLDVKPFPFSELAALGYGSVGYRLEERAFHSENGLVHVFVPESKTVRSRFSQTWSRDVSLWLGPNFSVGAVESIFREIMGDGFDLKLEKRDEYQCPKSQRQSYMFHVVFTSNVQLQPVWTTMASVKCEVVSMSLLQ</sequence>
<comment type="caution">
    <text evidence="2">The sequence shown here is derived from an EMBL/GenBank/DDBJ whole genome shotgun (WGS) entry which is preliminary data.</text>
</comment>